<dbReference type="Pfam" id="PF16404">
    <property type="entry name" value="BT_2262-like_C"/>
    <property type="match status" value="1"/>
</dbReference>
<keyword evidence="4" id="KW-1185">Reference proteome</keyword>
<gene>
    <name evidence="3" type="ORF">DFO77_1424</name>
</gene>
<dbReference type="Pfam" id="PF16403">
    <property type="entry name" value="Bact_surface_Ig-like"/>
    <property type="match status" value="1"/>
</dbReference>
<evidence type="ECO:0000313" key="4">
    <source>
        <dbReference type="Proteomes" id="UP000252733"/>
    </source>
</evidence>
<organism evidence="3 4">
    <name type="scientific">Marinilabilia salmonicolor</name>
    <dbReference type="NCBI Taxonomy" id="989"/>
    <lineage>
        <taxon>Bacteria</taxon>
        <taxon>Pseudomonadati</taxon>
        <taxon>Bacteroidota</taxon>
        <taxon>Bacteroidia</taxon>
        <taxon>Marinilabiliales</taxon>
        <taxon>Marinilabiliaceae</taxon>
        <taxon>Marinilabilia</taxon>
    </lineage>
</organism>
<dbReference type="InterPro" id="IPR013783">
    <property type="entry name" value="Ig-like_fold"/>
</dbReference>
<evidence type="ECO:0000259" key="2">
    <source>
        <dbReference type="Pfam" id="PF16404"/>
    </source>
</evidence>
<feature type="domain" description="BT-2262-like C-terminal" evidence="2">
    <location>
        <begin position="132"/>
        <end position="224"/>
    </location>
</feature>
<name>A0A368UJ09_9BACT</name>
<feature type="domain" description="Pesticidal crystal protein Cry22Aa Ig-like" evidence="1">
    <location>
        <begin position="34"/>
        <end position="108"/>
    </location>
</feature>
<evidence type="ECO:0000313" key="3">
    <source>
        <dbReference type="EMBL" id="RCW26073.1"/>
    </source>
</evidence>
<dbReference type="PROSITE" id="PS51257">
    <property type="entry name" value="PROKAR_LIPOPROTEIN"/>
    <property type="match status" value="1"/>
</dbReference>
<evidence type="ECO:0000259" key="1">
    <source>
        <dbReference type="Pfam" id="PF16403"/>
    </source>
</evidence>
<dbReference type="RefSeq" id="WP_114438136.1">
    <property type="nucleotide sequence ID" value="NZ_QPIZ01000042.1"/>
</dbReference>
<protein>
    <submittedName>
        <fullName evidence="3">Uncharacterized protein DUF5011</fullName>
    </submittedName>
</protein>
<dbReference type="InterPro" id="IPR032179">
    <property type="entry name" value="Cry22Aa_Ig-like"/>
</dbReference>
<dbReference type="EMBL" id="QPIZ01000042">
    <property type="protein sequence ID" value="RCW26073.1"/>
    <property type="molecule type" value="Genomic_DNA"/>
</dbReference>
<accession>A0A368UJ09</accession>
<proteinExistence type="predicted"/>
<reference evidence="3 4" key="1">
    <citation type="submission" date="2018-07" db="EMBL/GenBank/DDBJ databases">
        <title>Freshwater and sediment microbial communities from various areas in North America, analyzing microbe dynamics in response to fracking.</title>
        <authorList>
            <person name="Lamendella R."/>
        </authorList>
    </citation>
    <scope>NUCLEOTIDE SEQUENCE [LARGE SCALE GENOMIC DNA]</scope>
    <source>
        <strain evidence="3 4">160A</strain>
    </source>
</reference>
<dbReference type="InterPro" id="IPR032180">
    <property type="entry name" value="BT_2262-like_C"/>
</dbReference>
<dbReference type="AlphaFoldDB" id="A0A368UJ09"/>
<dbReference type="Gene3D" id="2.60.40.10">
    <property type="entry name" value="Immunoglobulins"/>
    <property type="match status" value="1"/>
</dbReference>
<dbReference type="Proteomes" id="UP000252733">
    <property type="component" value="Unassembled WGS sequence"/>
</dbReference>
<sequence length="228" mass="25031">MKKLFLIFAIFPLLFSCEDKETEGISTVTPAPHIELLGDDPAVVIKGTEFEDPGVYAEEYLASGDTLTDLEFKKLNDVNTNVPGSYKITYQVNNSEGVPFYINRSVNVADITGYDVFELPTGVYDGIRVGRNAGGDITITKLTTGIYSVSDLMAGYYEQYAGYGPAYGAPGVFVIQQDGTITTELGYVSGWREWVKGENITFDEGTNTISYTMVMESGFSFDVKLTLK</sequence>
<comment type="caution">
    <text evidence="3">The sequence shown here is derived from an EMBL/GenBank/DDBJ whole genome shotgun (WGS) entry which is preliminary data.</text>
</comment>